<keyword evidence="3 5" id="KW-0175">Coiled coil</keyword>
<dbReference type="Proteomes" id="UP000199537">
    <property type="component" value="Unassembled WGS sequence"/>
</dbReference>
<dbReference type="AlphaFoldDB" id="A0A1I7NC94"/>
<evidence type="ECO:0000256" key="1">
    <source>
        <dbReference type="ARBA" id="ARBA00003416"/>
    </source>
</evidence>
<evidence type="ECO:0000313" key="7">
    <source>
        <dbReference type="Proteomes" id="UP000199537"/>
    </source>
</evidence>
<proteinExistence type="inferred from homology"/>
<feature type="coiled-coil region" evidence="5">
    <location>
        <begin position="29"/>
        <end position="203"/>
    </location>
</feature>
<dbReference type="EMBL" id="FPCJ01000001">
    <property type="protein sequence ID" value="SFV32282.1"/>
    <property type="molecule type" value="Genomic_DNA"/>
</dbReference>
<protein>
    <submittedName>
        <fullName evidence="6">DNA recombination protein RmuC</fullName>
    </submittedName>
</protein>
<dbReference type="STRING" id="1393122.SAMN05660895_1294"/>
<dbReference type="InterPro" id="IPR003798">
    <property type="entry name" value="DNA_recombination_RmuC"/>
</dbReference>
<dbReference type="GO" id="GO:0006310">
    <property type="term" value="P:DNA recombination"/>
    <property type="evidence" value="ECO:0007669"/>
    <property type="project" value="UniProtKB-KW"/>
</dbReference>
<dbReference type="Pfam" id="PF02646">
    <property type="entry name" value="RmuC"/>
    <property type="match status" value="1"/>
</dbReference>
<organism evidence="6 7">
    <name type="scientific">Thermoflavifilum thermophilum</name>
    <dbReference type="NCBI Taxonomy" id="1393122"/>
    <lineage>
        <taxon>Bacteria</taxon>
        <taxon>Pseudomonadati</taxon>
        <taxon>Bacteroidota</taxon>
        <taxon>Chitinophagia</taxon>
        <taxon>Chitinophagales</taxon>
        <taxon>Chitinophagaceae</taxon>
        <taxon>Thermoflavifilum</taxon>
    </lineage>
</organism>
<evidence type="ECO:0000256" key="3">
    <source>
        <dbReference type="ARBA" id="ARBA00023054"/>
    </source>
</evidence>
<dbReference type="PANTHER" id="PTHR30563">
    <property type="entry name" value="DNA RECOMBINATION PROTEIN RMUC"/>
    <property type="match status" value="1"/>
</dbReference>
<dbReference type="OrthoDB" id="370725at2"/>
<comment type="similarity">
    <text evidence="2">Belongs to the RmuC family.</text>
</comment>
<accession>A0A1I7NC94</accession>
<evidence type="ECO:0000256" key="5">
    <source>
        <dbReference type="SAM" id="Coils"/>
    </source>
</evidence>
<comment type="function">
    <text evidence="1">Involved in DNA recombination.</text>
</comment>
<keyword evidence="4" id="KW-0233">DNA recombination</keyword>
<sequence length="460" mass="53543">MNLLFFVVLAILAVAAFLIGWFIARVRVQAQWSRDLENARLQIQEVQQQLSRYQTQSELYQQQYQDTNAQLQQKEQKIEQLIAENHQLHALNEQLKQKLSEQKEEIQEIRKQFHQEFENLANRIFEEKSKKFTEQNTERIREILNPLKEKIGEFEKKVEESNKENIQNHSALKTELEHLKQLNQQITEEARNLTKALKGESKTRGIWGEMILKRILELSGLEKGREYVQQESFTGDHGNRLQPDVVIYLPGDKYLIIDAKVSLVAYENYVHSDNPQEQDQLLRQHVQSIRNHIDGLSKKNYPNIHGQQSLDFVFLFMPIEAAFLLALKVDNDLYEYAFHKNIIIVGPSNLLATLKLVATIWQQEKQQKNAQQIAEEAKKMLDKFSILCQRLEELGDRIRKTQEVYESTMITLTGRGNLLNIAKRVGRLGVSPSKALPQALLQAAEDEEEDEQVNGQIQHE</sequence>
<evidence type="ECO:0000256" key="4">
    <source>
        <dbReference type="ARBA" id="ARBA00023172"/>
    </source>
</evidence>
<feature type="coiled-coil region" evidence="5">
    <location>
        <begin position="363"/>
        <end position="394"/>
    </location>
</feature>
<evidence type="ECO:0000256" key="2">
    <source>
        <dbReference type="ARBA" id="ARBA00009840"/>
    </source>
</evidence>
<gene>
    <name evidence="6" type="ORF">SAMN05660895_1294</name>
</gene>
<dbReference type="PANTHER" id="PTHR30563:SF0">
    <property type="entry name" value="DNA RECOMBINATION PROTEIN RMUC"/>
    <property type="match status" value="1"/>
</dbReference>
<reference evidence="7" key="1">
    <citation type="submission" date="2016-10" db="EMBL/GenBank/DDBJ databases">
        <authorList>
            <person name="Varghese N."/>
            <person name="Submissions S."/>
        </authorList>
    </citation>
    <scope>NUCLEOTIDE SEQUENCE [LARGE SCALE GENOMIC DNA]</scope>
    <source>
        <strain evidence="7">DSM 14807</strain>
    </source>
</reference>
<name>A0A1I7NC94_9BACT</name>
<dbReference type="RefSeq" id="WP_092459082.1">
    <property type="nucleotide sequence ID" value="NZ_FPCJ01000001.1"/>
</dbReference>
<evidence type="ECO:0000313" key="6">
    <source>
        <dbReference type="EMBL" id="SFV32282.1"/>
    </source>
</evidence>
<keyword evidence="7" id="KW-1185">Reference proteome</keyword>